<dbReference type="InterPro" id="IPR017441">
    <property type="entry name" value="Protein_kinase_ATP_BS"/>
</dbReference>
<dbReference type="InterPro" id="IPR032675">
    <property type="entry name" value="LRR_dom_sf"/>
</dbReference>
<feature type="transmembrane region" description="Helical" evidence="9">
    <location>
        <begin position="235"/>
        <end position="257"/>
    </location>
</feature>
<evidence type="ECO:0000256" key="2">
    <source>
        <dbReference type="ARBA" id="ARBA00022614"/>
    </source>
</evidence>
<keyword evidence="6 9" id="KW-1133">Transmembrane helix</keyword>
<dbReference type="InterPro" id="IPR001245">
    <property type="entry name" value="Ser-Thr/Tyr_kinase_cat_dom"/>
</dbReference>
<reference evidence="13" key="1">
    <citation type="submission" date="2025-08" db="UniProtKB">
        <authorList>
            <consortium name="RefSeq"/>
        </authorList>
    </citation>
    <scope>IDENTIFICATION</scope>
    <source>
        <tissue evidence="13">Leaf</tissue>
    </source>
</reference>
<dbReference type="GO" id="GO:0005524">
    <property type="term" value="F:ATP binding"/>
    <property type="evidence" value="ECO:0007669"/>
    <property type="project" value="UniProtKB-UniRule"/>
</dbReference>
<evidence type="ECO:0000313" key="12">
    <source>
        <dbReference type="Proteomes" id="UP000504621"/>
    </source>
</evidence>
<evidence type="ECO:0000256" key="1">
    <source>
        <dbReference type="ARBA" id="ARBA00004479"/>
    </source>
</evidence>
<dbReference type="Pfam" id="PF00560">
    <property type="entry name" value="LRR_1"/>
    <property type="match status" value="3"/>
</dbReference>
<organism evidence="12 13">
    <name type="scientific">Herrania umbratica</name>
    <dbReference type="NCBI Taxonomy" id="108875"/>
    <lineage>
        <taxon>Eukaryota</taxon>
        <taxon>Viridiplantae</taxon>
        <taxon>Streptophyta</taxon>
        <taxon>Embryophyta</taxon>
        <taxon>Tracheophyta</taxon>
        <taxon>Spermatophyta</taxon>
        <taxon>Magnoliopsida</taxon>
        <taxon>eudicotyledons</taxon>
        <taxon>Gunneridae</taxon>
        <taxon>Pentapetalae</taxon>
        <taxon>rosids</taxon>
        <taxon>malvids</taxon>
        <taxon>Malvales</taxon>
        <taxon>Malvaceae</taxon>
        <taxon>Byttnerioideae</taxon>
        <taxon>Herrania</taxon>
    </lineage>
</organism>
<dbReference type="GO" id="GO:0004672">
    <property type="term" value="F:protein kinase activity"/>
    <property type="evidence" value="ECO:0007669"/>
    <property type="project" value="InterPro"/>
</dbReference>
<dbReference type="InterPro" id="IPR001611">
    <property type="entry name" value="Leu-rich_rpt"/>
</dbReference>
<dbReference type="SUPFAM" id="SSF52058">
    <property type="entry name" value="L domain-like"/>
    <property type="match status" value="1"/>
</dbReference>
<keyword evidence="2" id="KW-0433">Leucine-rich repeat</keyword>
<keyword evidence="8" id="KW-0547">Nucleotide-binding</keyword>
<evidence type="ECO:0000256" key="7">
    <source>
        <dbReference type="ARBA" id="ARBA00023136"/>
    </source>
</evidence>
<dbReference type="InterPro" id="IPR051824">
    <property type="entry name" value="LRR_Rcpt-Like_S/T_Kinase"/>
</dbReference>
<dbReference type="GO" id="GO:0016020">
    <property type="term" value="C:membrane"/>
    <property type="evidence" value="ECO:0007669"/>
    <property type="project" value="UniProtKB-SubCell"/>
</dbReference>
<dbReference type="PROSITE" id="PS00107">
    <property type="entry name" value="PROTEIN_KINASE_ATP"/>
    <property type="match status" value="1"/>
</dbReference>
<dbReference type="GeneID" id="110421141"/>
<dbReference type="InterPro" id="IPR000719">
    <property type="entry name" value="Prot_kinase_dom"/>
</dbReference>
<evidence type="ECO:0000256" key="5">
    <source>
        <dbReference type="ARBA" id="ARBA00022737"/>
    </source>
</evidence>
<evidence type="ECO:0000256" key="8">
    <source>
        <dbReference type="PROSITE-ProRule" id="PRU10141"/>
    </source>
</evidence>
<dbReference type="AlphaFoldDB" id="A0A6J1AV66"/>
<keyword evidence="8" id="KW-0067">ATP-binding</keyword>
<dbReference type="InterPro" id="IPR013210">
    <property type="entry name" value="LRR_N_plant-typ"/>
</dbReference>
<dbReference type="InterPro" id="IPR011009">
    <property type="entry name" value="Kinase-like_dom_sf"/>
</dbReference>
<evidence type="ECO:0000256" key="9">
    <source>
        <dbReference type="SAM" id="Phobius"/>
    </source>
</evidence>
<keyword evidence="3 9" id="KW-0812">Transmembrane</keyword>
<evidence type="ECO:0000256" key="4">
    <source>
        <dbReference type="ARBA" id="ARBA00022729"/>
    </source>
</evidence>
<feature type="chain" id="PRO_5027050955" evidence="10">
    <location>
        <begin position="31"/>
        <end position="599"/>
    </location>
</feature>
<evidence type="ECO:0000313" key="13">
    <source>
        <dbReference type="RefSeq" id="XP_021290309.1"/>
    </source>
</evidence>
<sequence length="599" mass="67898">MQMAPNTRFGCKLLLRTLVWLLLCTVSICSMEDNNSNISCLKSIKDSLDDPHDSFKSSWNFNNNTEGFICDFVGVECWHVYSNEVLKIRLTNMGLKGEFPRGVADCKTLMGLDLSNNELSGPIPSNISRIFQYGTELDLSSNRFSGNIPKQISNLSFLNALKLDNNQLTGLIPPELALLDRIKQFSVANNKLYGPVPNFGPSFNESSYAGNPGLCGFPLEPCINFFSDSFKRGFIIGYMVSVFSVISIFMSYCVPWVHRNERNKMLRQFMLNLILSRRNKGEHSHQTSKLVHLDLLHEASRETSMLVQLVSRMSYADLTEATNNFSADNIIGIGQMGTTYKATLPNGWLLAIKRLFDTQKFDEHFITELKTLGRLRHDNLVPLLGFCIESKEKLLVYRYMSNGNLYDWLHPAEGEAKFIDWPLRVNIAHGIARGLVWLHQNCNFRVVHLDICSKCILLDQNFEPKISNFGEAMLIKSNNTDWSSSFYKDTELWELSFVKEDVYHFGIVLLELITGAEPSKLTNSSDTGDETLRNGSIDLSTSTNFYDVIDKSLIGRGFDTEIFKIFSVACHCVQPNRDGRPTMLEVHKTIGAIWSQNRP</sequence>
<dbReference type="PANTHER" id="PTHR48006:SF88">
    <property type="entry name" value="LRR RECEPTOR-LIKE KINASE FAMILY PROTEIN"/>
    <property type="match status" value="1"/>
</dbReference>
<evidence type="ECO:0000259" key="11">
    <source>
        <dbReference type="PROSITE" id="PS50011"/>
    </source>
</evidence>
<dbReference type="Gene3D" id="3.80.10.10">
    <property type="entry name" value="Ribonuclease Inhibitor"/>
    <property type="match status" value="1"/>
</dbReference>
<evidence type="ECO:0000256" key="10">
    <source>
        <dbReference type="SAM" id="SignalP"/>
    </source>
</evidence>
<evidence type="ECO:0000256" key="6">
    <source>
        <dbReference type="ARBA" id="ARBA00022989"/>
    </source>
</evidence>
<keyword evidence="12" id="KW-1185">Reference proteome</keyword>
<comment type="subcellular location">
    <subcellularLocation>
        <location evidence="1">Membrane</location>
        <topology evidence="1">Single-pass type I membrane protein</topology>
    </subcellularLocation>
</comment>
<dbReference type="Proteomes" id="UP000504621">
    <property type="component" value="Unplaced"/>
</dbReference>
<dbReference type="Gene3D" id="1.10.510.10">
    <property type="entry name" value="Transferase(Phosphotransferase) domain 1"/>
    <property type="match status" value="1"/>
</dbReference>
<dbReference type="Pfam" id="PF08263">
    <property type="entry name" value="LRRNT_2"/>
    <property type="match status" value="1"/>
</dbReference>
<keyword evidence="7 9" id="KW-0472">Membrane</keyword>
<dbReference type="OrthoDB" id="2151624at2759"/>
<keyword evidence="5" id="KW-0677">Repeat</keyword>
<dbReference type="Pfam" id="PF07714">
    <property type="entry name" value="PK_Tyr_Ser-Thr"/>
    <property type="match status" value="1"/>
</dbReference>
<dbReference type="SUPFAM" id="SSF56112">
    <property type="entry name" value="Protein kinase-like (PK-like)"/>
    <property type="match status" value="1"/>
</dbReference>
<protein>
    <submittedName>
        <fullName evidence="13">Probably inactive leucine-rich repeat receptor-like protein kinase At5g48380</fullName>
    </submittedName>
</protein>
<accession>A0A6J1AV66</accession>
<dbReference type="FunFam" id="3.80.10.10:FF:000400">
    <property type="entry name" value="Nuclear pore complex protein NUP107"/>
    <property type="match status" value="1"/>
</dbReference>
<dbReference type="RefSeq" id="XP_021290309.1">
    <property type="nucleotide sequence ID" value="XM_021434634.1"/>
</dbReference>
<dbReference type="Gene3D" id="3.30.200.20">
    <property type="entry name" value="Phosphorylase Kinase, domain 1"/>
    <property type="match status" value="1"/>
</dbReference>
<keyword evidence="4 10" id="KW-0732">Signal</keyword>
<evidence type="ECO:0000256" key="3">
    <source>
        <dbReference type="ARBA" id="ARBA00022692"/>
    </source>
</evidence>
<feature type="domain" description="Protein kinase" evidence="11">
    <location>
        <begin position="325"/>
        <end position="590"/>
    </location>
</feature>
<dbReference type="PANTHER" id="PTHR48006">
    <property type="entry name" value="LEUCINE-RICH REPEAT-CONTAINING PROTEIN DDB_G0281931-RELATED"/>
    <property type="match status" value="1"/>
</dbReference>
<dbReference type="PROSITE" id="PS50011">
    <property type="entry name" value="PROTEIN_KINASE_DOM"/>
    <property type="match status" value="1"/>
</dbReference>
<feature type="signal peptide" evidence="10">
    <location>
        <begin position="1"/>
        <end position="30"/>
    </location>
</feature>
<name>A0A6J1AV66_9ROSI</name>
<gene>
    <name evidence="13" type="primary">LOC110421141</name>
</gene>
<feature type="binding site" evidence="8">
    <location>
        <position position="353"/>
    </location>
    <ligand>
        <name>ATP</name>
        <dbReference type="ChEBI" id="CHEBI:30616"/>
    </ligand>
</feature>
<proteinExistence type="predicted"/>